<accession>A0A081CJW7</accession>
<sequence length="642" mass="71832">MVSSSSLSDSRAKADVLVGKSSPRLRANVFASNTGHQAPQDDVHPRGPSSSKQRGCIDDTTVFWDHVKSNKLGWSVAGGLAFFAFVLLFAKASSTYDDVPQISYLPSISSVFETTIVSMEDVNAACAQAGIHPIACKVNHAAKLASDLRARQSKTPEQAVQAYRRRYLRSPPRGYEKWVEFALKHNATVIDDYDQIEVDLSPFRQAGMRGNKLKRRILDAKTRLPGYELGQVGVVNGNAVAFGPDFGPLSAQTLMEILTPVQHLIPDVTVPFNWYAEPRVPHPSQASSSGAVRSINTSHRDPTAILRQACPSNHISPGRPWNDLDPPIDYCGEDTTELSELHGFLQAPDNFHPFTKLVPMLSRSKLSNFADILVPNPCYGSEVYRGLPDNIPWEKKRDSVYWRGSTTGVAQTPTTWARGHRHRMMRYVKQLREAANRLNNGAEVDPMDAIYGSNRTIAPSRKSVNVAGNTLPLFDYTDRPVAEAVKRLGSEAFNISWSRFVLADEPTLASLMANQVTTGIEERNDVYLHKYLLDIDGQSMSCRFYQLLSSNSLVFKQTIWSEYHDDRLVPWIHYVPIDLRVENNELPMLLDFFIHHEQGPKTAAKIATASKEWSDATLRQIDVSLYYARVLLEFAELYHQDS</sequence>
<dbReference type="InterPro" id="IPR006598">
    <property type="entry name" value="CAP10"/>
</dbReference>
<dbReference type="AlphaFoldDB" id="A0A081CJW7"/>
<dbReference type="OrthoDB" id="541052at2759"/>
<proteinExistence type="predicted"/>
<organism evidence="1 2">
    <name type="scientific">Pseudozyma antarctica</name>
    <name type="common">Yeast</name>
    <name type="synonym">Candida antarctica</name>
    <dbReference type="NCBI Taxonomy" id="84753"/>
    <lineage>
        <taxon>Eukaryota</taxon>
        <taxon>Fungi</taxon>
        <taxon>Dikarya</taxon>
        <taxon>Basidiomycota</taxon>
        <taxon>Ustilaginomycotina</taxon>
        <taxon>Ustilaginomycetes</taxon>
        <taxon>Ustilaginales</taxon>
        <taxon>Ustilaginaceae</taxon>
        <taxon>Moesziomyces</taxon>
    </lineage>
</organism>
<dbReference type="Pfam" id="PF05686">
    <property type="entry name" value="Glyco_transf_90"/>
    <property type="match status" value="1"/>
</dbReference>
<dbReference type="Proteomes" id="UP000053758">
    <property type="component" value="Unassembled WGS sequence"/>
</dbReference>
<dbReference type="InterPro" id="IPR051091">
    <property type="entry name" value="O-Glucosyltr/Glycosyltrsf_90"/>
</dbReference>
<dbReference type="GeneID" id="26305929"/>
<dbReference type="EMBL" id="DF830082">
    <property type="protein sequence ID" value="GAK66963.1"/>
    <property type="molecule type" value="Genomic_DNA"/>
</dbReference>
<dbReference type="HOGENOM" id="CLU_005027_2_2_1"/>
<dbReference type="PANTHER" id="PTHR12203:SF118">
    <property type="entry name" value="BETA-1,2-XYLOSYLTRANSFERASE 1"/>
    <property type="match status" value="1"/>
</dbReference>
<keyword evidence="2" id="KW-1185">Reference proteome</keyword>
<reference evidence="2" key="1">
    <citation type="journal article" date="2014" name="Genome Announc.">
        <title>Draft Genome Sequence of the Yeast Pseudozyma antarctica Type Strain JCM10317, a Producer of the Glycolipid Biosurfactants, Mannosylerythritol Lipids.</title>
        <authorList>
            <person name="Saika A."/>
            <person name="Koike H."/>
            <person name="Hori T."/>
            <person name="Fukuoka T."/>
            <person name="Sato S."/>
            <person name="Habe H."/>
            <person name="Kitamoto D."/>
            <person name="Morita T."/>
        </authorList>
    </citation>
    <scope>NUCLEOTIDE SEQUENCE [LARGE SCALE GENOMIC DNA]</scope>
    <source>
        <strain evidence="2">JCM 10317</strain>
    </source>
</reference>
<name>A0A081CJW7_PSEA2</name>
<evidence type="ECO:0000313" key="2">
    <source>
        <dbReference type="Proteomes" id="UP000053758"/>
    </source>
</evidence>
<dbReference type="PANTHER" id="PTHR12203">
    <property type="entry name" value="KDEL LYS-ASP-GLU-LEU CONTAINING - RELATED"/>
    <property type="match status" value="1"/>
</dbReference>
<dbReference type="SMART" id="SM00672">
    <property type="entry name" value="CAP10"/>
    <property type="match status" value="1"/>
</dbReference>
<gene>
    <name evidence="1" type="ORF">PAN0_015c5188</name>
</gene>
<dbReference type="RefSeq" id="XP_014654983.1">
    <property type="nucleotide sequence ID" value="XM_014799497.1"/>
</dbReference>
<protein>
    <submittedName>
        <fullName evidence="1">Capsule-associated protein CAP1</fullName>
    </submittedName>
</protein>
<evidence type="ECO:0000313" key="1">
    <source>
        <dbReference type="EMBL" id="GAK66963.1"/>
    </source>
</evidence>